<dbReference type="InterPro" id="IPR034660">
    <property type="entry name" value="DinB/YfiT-like"/>
</dbReference>
<evidence type="ECO:0000259" key="1">
    <source>
        <dbReference type="Pfam" id="PF12867"/>
    </source>
</evidence>
<evidence type="ECO:0000313" key="2">
    <source>
        <dbReference type="EMBL" id="KJE75873.1"/>
    </source>
</evidence>
<dbReference type="Gene3D" id="1.20.120.450">
    <property type="entry name" value="dinb family like domain"/>
    <property type="match status" value="1"/>
</dbReference>
<evidence type="ECO:0000313" key="3">
    <source>
        <dbReference type="Proteomes" id="UP000032336"/>
    </source>
</evidence>
<gene>
    <name evidence="2" type="ORF">FEAC_23520</name>
</gene>
<dbReference type="RefSeq" id="WP_160290387.1">
    <property type="nucleotide sequence ID" value="NZ_JQKF01000029.1"/>
</dbReference>
<comment type="caution">
    <text evidence="2">The sequence shown here is derived from an EMBL/GenBank/DDBJ whole genome shotgun (WGS) entry which is preliminary data.</text>
</comment>
<dbReference type="Proteomes" id="UP000032336">
    <property type="component" value="Unassembled WGS sequence"/>
</dbReference>
<accession>A0A0D8FRG7</accession>
<reference evidence="2 3" key="1">
    <citation type="submission" date="2015-01" db="EMBL/GenBank/DDBJ databases">
        <title>Draft genome of the acidophilic iron oxidizer Ferrimicrobium acidiphilum strain T23.</title>
        <authorList>
            <person name="Poehlein A."/>
            <person name="Eisen S."/>
            <person name="Schloemann M."/>
            <person name="Johnson B.D."/>
            <person name="Daniel R."/>
            <person name="Muehling M."/>
        </authorList>
    </citation>
    <scope>NUCLEOTIDE SEQUENCE [LARGE SCALE GENOMIC DNA]</scope>
    <source>
        <strain evidence="2 3">T23</strain>
    </source>
</reference>
<dbReference type="AlphaFoldDB" id="A0A0D8FRG7"/>
<keyword evidence="3" id="KW-1185">Reference proteome</keyword>
<dbReference type="EMBL" id="JXUW01000026">
    <property type="protein sequence ID" value="KJE75873.1"/>
    <property type="molecule type" value="Genomic_DNA"/>
</dbReference>
<sequence>MGAEALSQLFVEAFARFNAAVAEVNADSSTAPDPETGEQWDLAHLLGHVSEMLEYWLVEVLRVLAHGPDEPFGRLKRSPERLIRIDQSSRLTVPELRQEIDLRAAASIDLCRILTPAQLNKRGDHPKRGSMTVEAIITEFGIEHLKEHAAQLQSLR</sequence>
<dbReference type="GeneID" id="78373399"/>
<dbReference type="Pfam" id="PF12867">
    <property type="entry name" value="DinB_2"/>
    <property type="match status" value="1"/>
</dbReference>
<dbReference type="SUPFAM" id="SSF109854">
    <property type="entry name" value="DinB/YfiT-like putative metalloenzymes"/>
    <property type="match status" value="1"/>
</dbReference>
<dbReference type="InterPro" id="IPR024775">
    <property type="entry name" value="DinB-like"/>
</dbReference>
<protein>
    <submittedName>
        <fullName evidence="2">DinB superfamily protein</fullName>
    </submittedName>
</protein>
<name>A0A0D8FRG7_9ACTN</name>
<feature type="domain" description="DinB-like" evidence="1">
    <location>
        <begin position="10"/>
        <end position="152"/>
    </location>
</feature>
<organism evidence="2 3">
    <name type="scientific">Ferrimicrobium acidiphilum DSM 19497</name>
    <dbReference type="NCBI Taxonomy" id="1121877"/>
    <lineage>
        <taxon>Bacteria</taxon>
        <taxon>Bacillati</taxon>
        <taxon>Actinomycetota</taxon>
        <taxon>Acidimicrobiia</taxon>
        <taxon>Acidimicrobiales</taxon>
        <taxon>Acidimicrobiaceae</taxon>
        <taxon>Ferrimicrobium</taxon>
    </lineage>
</organism>
<dbReference type="PATRIC" id="fig|1121877.4.peg.2615"/>
<proteinExistence type="predicted"/>